<keyword evidence="2 4" id="KW-0238">DNA-binding</keyword>
<dbReference type="PROSITE" id="PS50977">
    <property type="entry name" value="HTH_TETR_2"/>
    <property type="match status" value="1"/>
</dbReference>
<evidence type="ECO:0000256" key="4">
    <source>
        <dbReference type="PROSITE-ProRule" id="PRU00335"/>
    </source>
</evidence>
<dbReference type="PANTHER" id="PTHR30055:SF238">
    <property type="entry name" value="MYCOFACTOCIN BIOSYNTHESIS TRANSCRIPTIONAL REGULATOR MFTR-RELATED"/>
    <property type="match status" value="1"/>
</dbReference>
<dbReference type="Pfam" id="PF17754">
    <property type="entry name" value="TetR_C_14"/>
    <property type="match status" value="1"/>
</dbReference>
<dbReference type="PRINTS" id="PR00455">
    <property type="entry name" value="HTHTETR"/>
</dbReference>
<dbReference type="InterPro" id="IPR001647">
    <property type="entry name" value="HTH_TetR"/>
</dbReference>
<sequence length="189" mass="20547">MPRWGPDADNRLYLSAMELIFERGYDAVTVAEIAEHAGLKKRSFFRHFADKREVMFAGAADFEKAVVDAVRAAPRAVRPVDAVMTALADAGAGLTKWGEPVRQRQRVVATSIELRERELIKFDSLASAVAEALGEREVDDLTAILVAKAGVAALATAFQQWVDAGGPADFPELMAEAHRRLRAALCDGP</sequence>
<dbReference type="InterPro" id="IPR050109">
    <property type="entry name" value="HTH-type_TetR-like_transc_reg"/>
</dbReference>
<accession>A0A2T0TH05</accession>
<evidence type="ECO:0000256" key="3">
    <source>
        <dbReference type="ARBA" id="ARBA00023163"/>
    </source>
</evidence>
<keyword evidence="7" id="KW-1185">Reference proteome</keyword>
<gene>
    <name evidence="6" type="ORF">CLV43_102463</name>
</gene>
<dbReference type="Proteomes" id="UP000239494">
    <property type="component" value="Unassembled WGS sequence"/>
</dbReference>
<keyword evidence="3" id="KW-0804">Transcription</keyword>
<evidence type="ECO:0000256" key="2">
    <source>
        <dbReference type="ARBA" id="ARBA00023125"/>
    </source>
</evidence>
<dbReference type="InterPro" id="IPR009057">
    <property type="entry name" value="Homeodomain-like_sf"/>
</dbReference>
<name>A0A2T0TH05_9PSEU</name>
<reference evidence="6 7" key="1">
    <citation type="submission" date="2018-03" db="EMBL/GenBank/DDBJ databases">
        <title>Genomic Encyclopedia of Archaeal and Bacterial Type Strains, Phase II (KMG-II): from individual species to whole genera.</title>
        <authorList>
            <person name="Goeker M."/>
        </authorList>
    </citation>
    <scope>NUCLEOTIDE SEQUENCE [LARGE SCALE GENOMIC DNA]</scope>
    <source>
        <strain evidence="6 7">DSM 44720</strain>
    </source>
</reference>
<evidence type="ECO:0000259" key="5">
    <source>
        <dbReference type="PROSITE" id="PS50977"/>
    </source>
</evidence>
<dbReference type="AlphaFoldDB" id="A0A2T0TH05"/>
<dbReference type="PANTHER" id="PTHR30055">
    <property type="entry name" value="HTH-TYPE TRANSCRIPTIONAL REGULATOR RUTR"/>
    <property type="match status" value="1"/>
</dbReference>
<dbReference type="Pfam" id="PF00440">
    <property type="entry name" value="TetR_N"/>
    <property type="match status" value="1"/>
</dbReference>
<feature type="DNA-binding region" description="H-T-H motif" evidence="4">
    <location>
        <begin position="29"/>
        <end position="48"/>
    </location>
</feature>
<keyword evidence="1" id="KW-0805">Transcription regulation</keyword>
<evidence type="ECO:0000313" key="6">
    <source>
        <dbReference type="EMBL" id="PRY44898.1"/>
    </source>
</evidence>
<dbReference type="GO" id="GO:0003700">
    <property type="term" value="F:DNA-binding transcription factor activity"/>
    <property type="evidence" value="ECO:0007669"/>
    <property type="project" value="TreeGrafter"/>
</dbReference>
<evidence type="ECO:0000256" key="1">
    <source>
        <dbReference type="ARBA" id="ARBA00023015"/>
    </source>
</evidence>
<dbReference type="SUPFAM" id="SSF46689">
    <property type="entry name" value="Homeodomain-like"/>
    <property type="match status" value="1"/>
</dbReference>
<evidence type="ECO:0000313" key="7">
    <source>
        <dbReference type="Proteomes" id="UP000239494"/>
    </source>
</evidence>
<organism evidence="6 7">
    <name type="scientific">Umezawaea tangerina</name>
    <dbReference type="NCBI Taxonomy" id="84725"/>
    <lineage>
        <taxon>Bacteria</taxon>
        <taxon>Bacillati</taxon>
        <taxon>Actinomycetota</taxon>
        <taxon>Actinomycetes</taxon>
        <taxon>Pseudonocardiales</taxon>
        <taxon>Pseudonocardiaceae</taxon>
        <taxon>Umezawaea</taxon>
    </lineage>
</organism>
<dbReference type="RefSeq" id="WP_106186824.1">
    <property type="nucleotide sequence ID" value="NZ_PVTF01000002.1"/>
</dbReference>
<protein>
    <submittedName>
        <fullName evidence="6">TetR family transcriptional regulator</fullName>
    </submittedName>
</protein>
<dbReference type="GO" id="GO:0000976">
    <property type="term" value="F:transcription cis-regulatory region binding"/>
    <property type="evidence" value="ECO:0007669"/>
    <property type="project" value="TreeGrafter"/>
</dbReference>
<dbReference type="OrthoDB" id="4746440at2"/>
<dbReference type="InterPro" id="IPR041347">
    <property type="entry name" value="MftR_C"/>
</dbReference>
<proteinExistence type="predicted"/>
<dbReference type="EMBL" id="PVTF01000002">
    <property type="protein sequence ID" value="PRY44898.1"/>
    <property type="molecule type" value="Genomic_DNA"/>
</dbReference>
<feature type="domain" description="HTH tetR-type" evidence="5">
    <location>
        <begin position="6"/>
        <end position="66"/>
    </location>
</feature>
<dbReference type="Gene3D" id="1.10.357.10">
    <property type="entry name" value="Tetracycline Repressor, domain 2"/>
    <property type="match status" value="1"/>
</dbReference>
<comment type="caution">
    <text evidence="6">The sequence shown here is derived from an EMBL/GenBank/DDBJ whole genome shotgun (WGS) entry which is preliminary data.</text>
</comment>